<feature type="region of interest" description="Disordered" evidence="1">
    <location>
        <begin position="1"/>
        <end position="20"/>
    </location>
</feature>
<protein>
    <submittedName>
        <fullName evidence="2">Uncharacterized protein</fullName>
    </submittedName>
</protein>
<evidence type="ECO:0000256" key="1">
    <source>
        <dbReference type="SAM" id="MobiDB-lite"/>
    </source>
</evidence>
<evidence type="ECO:0000313" key="2">
    <source>
        <dbReference type="EMBL" id="GBL99623.1"/>
    </source>
</evidence>
<organism evidence="2 3">
    <name type="scientific">Araneus ventricosus</name>
    <name type="common">Orbweaver spider</name>
    <name type="synonym">Epeira ventricosa</name>
    <dbReference type="NCBI Taxonomy" id="182803"/>
    <lineage>
        <taxon>Eukaryota</taxon>
        <taxon>Metazoa</taxon>
        <taxon>Ecdysozoa</taxon>
        <taxon>Arthropoda</taxon>
        <taxon>Chelicerata</taxon>
        <taxon>Arachnida</taxon>
        <taxon>Araneae</taxon>
        <taxon>Araneomorphae</taxon>
        <taxon>Entelegynae</taxon>
        <taxon>Araneoidea</taxon>
        <taxon>Araneidae</taxon>
        <taxon>Araneus</taxon>
    </lineage>
</organism>
<keyword evidence="3" id="KW-1185">Reference proteome</keyword>
<proteinExistence type="predicted"/>
<accession>A0A4Y2C6C6</accession>
<sequence>MAGNSIGCQPVDRTDPSEQRVRYQVEPRRSVFFLPLHEYMNQPSLDISLLFQIYEIRLGIHHEYSTNFPNPIAVWVDGIENKSNSDFTKMEPIIIFTFDAALSVNIFSASLKRLSSACFGYSPLEISLVKSNPLFKICLAIALDPDLQKGTAVRNNEWNKQTTLPYPDWYADPRWKLSPFPV</sequence>
<dbReference type="EMBL" id="BGPR01000149">
    <property type="protein sequence ID" value="GBL99623.1"/>
    <property type="molecule type" value="Genomic_DNA"/>
</dbReference>
<reference evidence="2 3" key="1">
    <citation type="journal article" date="2019" name="Sci. Rep.">
        <title>Orb-weaving spider Araneus ventricosus genome elucidates the spidroin gene catalogue.</title>
        <authorList>
            <person name="Kono N."/>
            <person name="Nakamura H."/>
            <person name="Ohtoshi R."/>
            <person name="Moran D.A.P."/>
            <person name="Shinohara A."/>
            <person name="Yoshida Y."/>
            <person name="Fujiwara M."/>
            <person name="Mori M."/>
            <person name="Tomita M."/>
            <person name="Arakawa K."/>
        </authorList>
    </citation>
    <scope>NUCLEOTIDE SEQUENCE [LARGE SCALE GENOMIC DNA]</scope>
</reference>
<evidence type="ECO:0000313" key="3">
    <source>
        <dbReference type="Proteomes" id="UP000499080"/>
    </source>
</evidence>
<dbReference type="AlphaFoldDB" id="A0A4Y2C6C6"/>
<dbReference type="Proteomes" id="UP000499080">
    <property type="component" value="Unassembled WGS sequence"/>
</dbReference>
<gene>
    <name evidence="2" type="ORF">AVEN_68877_1</name>
</gene>
<comment type="caution">
    <text evidence="2">The sequence shown here is derived from an EMBL/GenBank/DDBJ whole genome shotgun (WGS) entry which is preliminary data.</text>
</comment>
<name>A0A4Y2C6C6_ARAVE</name>